<keyword evidence="2" id="KW-1185">Reference proteome</keyword>
<sequence length="330" mass="37682">MNVFHIRQIIVKLYPSGLCIIYSSDKEGCEQAYQYYGHPGHVEDRSCDEVYYPDICSLQVTKSGEHRLSCDTGDCGSSRIEIGSINPNMGKISEWTPLSKRTMALTVQKAVETNRKNGFGFLFLRCGSLLQVLIFPTILHKLKDSRERHKINVNVILLDSISRAHFYRSLPRAVDVLRKISRDLSIKASSLDFKLFQSVDQQTFDNLRPFFSVVIKDLEIRRRPNMDPDFIESDSREKPVLSFMHFNTGHEDTGKRIRNTDANLAEFFINMAAIPDTLTMIFSDHGNKNTHYSQSTEEGRREIFDTVSFMVIPDGVAKTLGKERVPDCLS</sequence>
<accession>A0A2B4SZA7</accession>
<dbReference type="Pfam" id="PF02995">
    <property type="entry name" value="DUF229"/>
    <property type="match status" value="2"/>
</dbReference>
<protein>
    <submittedName>
        <fullName evidence="1">Uncharacterized protein</fullName>
    </submittedName>
</protein>
<dbReference type="EMBL" id="LSMT01000003">
    <property type="protein sequence ID" value="PFX34636.1"/>
    <property type="molecule type" value="Genomic_DNA"/>
</dbReference>
<dbReference type="AlphaFoldDB" id="A0A2B4SZA7"/>
<organism evidence="1 2">
    <name type="scientific">Stylophora pistillata</name>
    <name type="common">Smooth cauliflower coral</name>
    <dbReference type="NCBI Taxonomy" id="50429"/>
    <lineage>
        <taxon>Eukaryota</taxon>
        <taxon>Metazoa</taxon>
        <taxon>Cnidaria</taxon>
        <taxon>Anthozoa</taxon>
        <taxon>Hexacorallia</taxon>
        <taxon>Scleractinia</taxon>
        <taxon>Astrocoeniina</taxon>
        <taxon>Pocilloporidae</taxon>
        <taxon>Stylophora</taxon>
    </lineage>
</organism>
<dbReference type="OrthoDB" id="413313at2759"/>
<dbReference type="PANTHER" id="PTHR10974:SF39">
    <property type="entry name" value="E2F TRANSCRIPTION FACTOR CC-MB DOMAIN-CONTAINING PROTEIN"/>
    <property type="match status" value="1"/>
</dbReference>
<dbReference type="GO" id="GO:0005615">
    <property type="term" value="C:extracellular space"/>
    <property type="evidence" value="ECO:0007669"/>
    <property type="project" value="TreeGrafter"/>
</dbReference>
<proteinExistence type="predicted"/>
<comment type="caution">
    <text evidence="1">The sequence shown here is derived from an EMBL/GenBank/DDBJ whole genome shotgun (WGS) entry which is preliminary data.</text>
</comment>
<evidence type="ECO:0000313" key="2">
    <source>
        <dbReference type="Proteomes" id="UP000225706"/>
    </source>
</evidence>
<dbReference type="InterPro" id="IPR004245">
    <property type="entry name" value="DUF229"/>
</dbReference>
<evidence type="ECO:0000313" key="1">
    <source>
        <dbReference type="EMBL" id="PFX34636.1"/>
    </source>
</evidence>
<dbReference type="Proteomes" id="UP000225706">
    <property type="component" value="Unassembled WGS sequence"/>
</dbReference>
<reference evidence="2" key="1">
    <citation type="journal article" date="2017" name="bioRxiv">
        <title>Comparative analysis of the genomes of Stylophora pistillata and Acropora digitifera provides evidence for extensive differences between species of corals.</title>
        <authorList>
            <person name="Voolstra C.R."/>
            <person name="Li Y."/>
            <person name="Liew Y.J."/>
            <person name="Baumgarten S."/>
            <person name="Zoccola D."/>
            <person name="Flot J.-F."/>
            <person name="Tambutte S."/>
            <person name="Allemand D."/>
            <person name="Aranda M."/>
        </authorList>
    </citation>
    <scope>NUCLEOTIDE SEQUENCE [LARGE SCALE GENOMIC DNA]</scope>
</reference>
<gene>
    <name evidence="1" type="ORF">AWC38_SpisGene564</name>
</gene>
<dbReference type="PANTHER" id="PTHR10974">
    <property type="entry name" value="FI08016P-RELATED"/>
    <property type="match status" value="1"/>
</dbReference>
<name>A0A2B4SZA7_STYPI</name>